<keyword evidence="8" id="KW-1185">Reference proteome</keyword>
<dbReference type="InterPro" id="IPR009644">
    <property type="entry name" value="FKTN/MNN4/W02B3.4-1"/>
</dbReference>
<name>A0A0P1KLX4_9SACH</name>
<dbReference type="PANTHER" id="PTHR15407:SF28">
    <property type="entry name" value="RIBITOL-5-PHOSPHATE TRANSFERASE FKTN"/>
    <property type="match status" value="1"/>
</dbReference>
<evidence type="ECO:0000256" key="4">
    <source>
        <dbReference type="ARBA" id="ARBA00023136"/>
    </source>
</evidence>
<dbReference type="PANTHER" id="PTHR15407">
    <property type="entry name" value="FUKUTIN-RELATED"/>
    <property type="match status" value="1"/>
</dbReference>
<evidence type="ECO:0000313" key="8">
    <source>
        <dbReference type="Proteomes" id="UP000236544"/>
    </source>
</evidence>
<accession>A0A0P1KLX4</accession>
<dbReference type="GO" id="GO:0009100">
    <property type="term" value="P:glycoprotein metabolic process"/>
    <property type="evidence" value="ECO:0007669"/>
    <property type="project" value="UniProtKB-ARBA"/>
</dbReference>
<dbReference type="OrthoDB" id="4033768at2759"/>
<evidence type="ECO:0000259" key="6">
    <source>
        <dbReference type="Pfam" id="PF04991"/>
    </source>
</evidence>
<sequence length="648" mass="74579">MKLTKRAHRPIKALKRVPYYLASITLLYIMFGTAIETSSHEPQPPSAQEVKSFSKIKYYENFLQRLPASRLGQDSFSQINFETRLGSRKFARKDQLGQTLVPAHEGNNGKSSSEALVPVASSFRQWERSLTTPERWAHSLAVTMAFVSKLVHMGFKHPVVPFSWKDWHDTAEITKTRVSGLSTDYFEVAESEATKAARGARFLYSDGVSVNKMVILYNESCIELIAKNLDSRKSAIFDPESGMLSEIRELESQHGPAFFNMSSAKQDITLKSWEQQYTPIQALSGNSDDRTKPHQTKPISLPKIETRRSFDYQGEEEEGAIELAAEDFNLEFSSRIKEMSQISICEEYNGKNITAAESAFLQRLAFRHTETLRETLHNLHEKHQKKFFNEVKLDSTDREVWGQGCHHDWRFFRSVTPQRQRLLVLHRMARAWQSFASHQKIIYWLAHGNLLSWFWQGTNFEWDYDIDIQMPVRHMEYLSANFNSSIIISNDEGYIGRYYLEVNPLYADKNRGSGMNVIDARFIDVETGLYIDLTSISMVGDSADYQFGDKNHHSYSSIDLLSPVRETMYEGSKTYIPAAVQNILSDEYPSGLSKMEYKDYVYNKTLSGWVSNSKNPDLIPESTKILWKYHQLELTALYPLEGFKDTEN</sequence>
<comment type="subcellular location">
    <subcellularLocation>
        <location evidence="1">Membrane</location>
        <topology evidence="1">Single-pass membrane protein</topology>
    </subcellularLocation>
</comment>
<dbReference type="EMBL" id="LN890560">
    <property type="protein sequence ID" value="CUS20400.1"/>
    <property type="molecule type" value="Genomic_DNA"/>
</dbReference>
<keyword evidence="2 5" id="KW-0812">Transmembrane</keyword>
<gene>
    <name evidence="7" type="ORF">LAQU0_S01e05754g</name>
</gene>
<evidence type="ECO:0000256" key="2">
    <source>
        <dbReference type="ARBA" id="ARBA00022692"/>
    </source>
</evidence>
<organism evidence="7 8">
    <name type="scientific">Lachancea quebecensis</name>
    <dbReference type="NCBI Taxonomy" id="1654605"/>
    <lineage>
        <taxon>Eukaryota</taxon>
        <taxon>Fungi</taxon>
        <taxon>Dikarya</taxon>
        <taxon>Ascomycota</taxon>
        <taxon>Saccharomycotina</taxon>
        <taxon>Saccharomycetes</taxon>
        <taxon>Saccharomycetales</taxon>
        <taxon>Saccharomycetaceae</taxon>
        <taxon>Lachancea</taxon>
    </lineage>
</organism>
<feature type="domain" description="LicD/FKTN/FKRP nucleotidyltransferase" evidence="6">
    <location>
        <begin position="438"/>
        <end position="543"/>
    </location>
</feature>
<reference evidence="8" key="1">
    <citation type="submission" date="2015-10" db="EMBL/GenBank/DDBJ databases">
        <authorList>
            <person name="Devillers H."/>
        </authorList>
    </citation>
    <scope>NUCLEOTIDE SEQUENCE [LARGE SCALE GENOMIC DNA]</scope>
</reference>
<dbReference type="AlphaFoldDB" id="A0A0P1KLX4"/>
<evidence type="ECO:0000256" key="1">
    <source>
        <dbReference type="ARBA" id="ARBA00004167"/>
    </source>
</evidence>
<feature type="transmembrane region" description="Helical" evidence="5">
    <location>
        <begin position="20"/>
        <end position="38"/>
    </location>
</feature>
<evidence type="ECO:0000313" key="7">
    <source>
        <dbReference type="EMBL" id="CUS20400.1"/>
    </source>
</evidence>
<protein>
    <submittedName>
        <fullName evidence="7">LAQU0S01e05754g1_1</fullName>
    </submittedName>
</protein>
<dbReference type="Pfam" id="PF04991">
    <property type="entry name" value="LicD"/>
    <property type="match status" value="1"/>
</dbReference>
<dbReference type="InterPro" id="IPR007074">
    <property type="entry name" value="LicD/FKTN/FKRP_NTP_transf"/>
</dbReference>
<dbReference type="Proteomes" id="UP000236544">
    <property type="component" value="Unassembled WGS sequence"/>
</dbReference>
<keyword evidence="4 5" id="KW-0472">Membrane</keyword>
<evidence type="ECO:0000256" key="3">
    <source>
        <dbReference type="ARBA" id="ARBA00022989"/>
    </source>
</evidence>
<proteinExistence type="predicted"/>
<dbReference type="GO" id="GO:0016020">
    <property type="term" value="C:membrane"/>
    <property type="evidence" value="ECO:0007669"/>
    <property type="project" value="UniProtKB-SubCell"/>
</dbReference>
<keyword evidence="3 5" id="KW-1133">Transmembrane helix</keyword>
<evidence type="ECO:0000256" key="5">
    <source>
        <dbReference type="SAM" id="Phobius"/>
    </source>
</evidence>